<dbReference type="InterPro" id="IPR023546">
    <property type="entry name" value="MGMT"/>
</dbReference>
<keyword evidence="7 15" id="KW-0808">Transferase</keyword>
<dbReference type="HAMAP" id="MF_00772">
    <property type="entry name" value="OGT"/>
    <property type="match status" value="1"/>
</dbReference>
<feature type="domain" description="HTH araC/xylS-type" evidence="14">
    <location>
        <begin position="107"/>
        <end position="180"/>
    </location>
</feature>
<gene>
    <name evidence="15" type="ORF">MNBD_NITROSPINAE05-1160</name>
</gene>
<dbReference type="InterPro" id="IPR014048">
    <property type="entry name" value="MethylDNA_cys_MeTrfase_DNA-bd"/>
</dbReference>
<dbReference type="InterPro" id="IPR008332">
    <property type="entry name" value="MethylG_MeTrfase_N"/>
</dbReference>
<comment type="catalytic activity">
    <reaction evidence="13">
        <text>a 6-O-methyl-2'-deoxyguanosine in DNA + L-cysteinyl-[protein] = S-methyl-L-cysteinyl-[protein] + a 2'-deoxyguanosine in DNA</text>
        <dbReference type="Rhea" id="RHEA:24000"/>
        <dbReference type="Rhea" id="RHEA-COMP:10131"/>
        <dbReference type="Rhea" id="RHEA-COMP:10132"/>
        <dbReference type="Rhea" id="RHEA-COMP:11367"/>
        <dbReference type="Rhea" id="RHEA-COMP:11368"/>
        <dbReference type="ChEBI" id="CHEBI:29950"/>
        <dbReference type="ChEBI" id="CHEBI:82612"/>
        <dbReference type="ChEBI" id="CHEBI:85445"/>
        <dbReference type="ChEBI" id="CHEBI:85448"/>
        <dbReference type="EC" id="2.1.1.63"/>
    </reaction>
</comment>
<dbReference type="SUPFAM" id="SSF46767">
    <property type="entry name" value="Methylated DNA-protein cysteine methyltransferase, C-terminal domain"/>
    <property type="match status" value="1"/>
</dbReference>
<dbReference type="Gene3D" id="3.30.160.70">
    <property type="entry name" value="Methylated DNA-protein cysteine methyltransferase domain"/>
    <property type="match status" value="1"/>
</dbReference>
<evidence type="ECO:0000259" key="14">
    <source>
        <dbReference type="PROSITE" id="PS01124"/>
    </source>
</evidence>
<dbReference type="GO" id="GO:0043565">
    <property type="term" value="F:sequence-specific DNA binding"/>
    <property type="evidence" value="ECO:0007669"/>
    <property type="project" value="InterPro"/>
</dbReference>
<keyword evidence="5" id="KW-0963">Cytoplasm</keyword>
<dbReference type="Pfam" id="PF12833">
    <property type="entry name" value="HTH_18"/>
    <property type="match status" value="1"/>
</dbReference>
<dbReference type="InterPro" id="IPR004026">
    <property type="entry name" value="Ada_DNA_repair_Zn-bd"/>
</dbReference>
<comment type="catalytic activity">
    <reaction evidence="1">
        <text>a 4-O-methyl-thymidine in DNA + L-cysteinyl-[protein] = a thymidine in DNA + S-methyl-L-cysteinyl-[protein]</text>
        <dbReference type="Rhea" id="RHEA:53428"/>
        <dbReference type="Rhea" id="RHEA-COMP:10131"/>
        <dbReference type="Rhea" id="RHEA-COMP:10132"/>
        <dbReference type="Rhea" id="RHEA-COMP:13555"/>
        <dbReference type="Rhea" id="RHEA-COMP:13556"/>
        <dbReference type="ChEBI" id="CHEBI:29950"/>
        <dbReference type="ChEBI" id="CHEBI:82612"/>
        <dbReference type="ChEBI" id="CHEBI:137386"/>
        <dbReference type="ChEBI" id="CHEBI:137387"/>
        <dbReference type="EC" id="2.1.1.63"/>
    </reaction>
</comment>
<evidence type="ECO:0000256" key="10">
    <source>
        <dbReference type="ARBA" id="ARBA00023159"/>
    </source>
</evidence>
<keyword evidence="8" id="KW-0227">DNA damage</keyword>
<keyword evidence="12" id="KW-0234">DNA repair</keyword>
<evidence type="ECO:0000256" key="3">
    <source>
        <dbReference type="ARBA" id="ARBA00008711"/>
    </source>
</evidence>
<evidence type="ECO:0000256" key="5">
    <source>
        <dbReference type="ARBA" id="ARBA00022490"/>
    </source>
</evidence>
<dbReference type="InterPro" id="IPR035451">
    <property type="entry name" value="Ada-like_dom_sf"/>
</dbReference>
<dbReference type="PANTHER" id="PTHR10815">
    <property type="entry name" value="METHYLATED-DNA--PROTEIN-CYSTEINE METHYLTRANSFERASE"/>
    <property type="match status" value="1"/>
</dbReference>
<dbReference type="Gene3D" id="1.10.10.10">
    <property type="entry name" value="Winged helix-like DNA-binding domain superfamily/Winged helix DNA-binding domain"/>
    <property type="match status" value="1"/>
</dbReference>
<evidence type="ECO:0000256" key="2">
    <source>
        <dbReference type="ARBA" id="ARBA00001947"/>
    </source>
</evidence>
<dbReference type="GO" id="GO:0008270">
    <property type="term" value="F:zinc ion binding"/>
    <property type="evidence" value="ECO:0007669"/>
    <property type="project" value="InterPro"/>
</dbReference>
<keyword evidence="6 15" id="KW-0489">Methyltransferase</keyword>
<dbReference type="SUPFAM" id="SSF57884">
    <property type="entry name" value="Ada DNA repair protein, N-terminal domain (N-Ada 10)"/>
    <property type="match status" value="1"/>
</dbReference>
<organism evidence="15">
    <name type="scientific">hydrothermal vent metagenome</name>
    <dbReference type="NCBI Taxonomy" id="652676"/>
    <lineage>
        <taxon>unclassified sequences</taxon>
        <taxon>metagenomes</taxon>
        <taxon>ecological metagenomes</taxon>
    </lineage>
</organism>
<dbReference type="Gene3D" id="1.10.10.60">
    <property type="entry name" value="Homeodomain-like"/>
    <property type="match status" value="1"/>
</dbReference>
<evidence type="ECO:0000256" key="9">
    <source>
        <dbReference type="ARBA" id="ARBA00023015"/>
    </source>
</evidence>
<accession>A0A3B1CXU9</accession>
<dbReference type="FunFam" id="1.10.10.10:FF:000214">
    <property type="entry name" value="Methylated-DNA--protein-cysteine methyltransferase"/>
    <property type="match status" value="1"/>
</dbReference>
<evidence type="ECO:0000256" key="4">
    <source>
        <dbReference type="ARBA" id="ARBA00011918"/>
    </source>
</evidence>
<dbReference type="GO" id="GO:0003908">
    <property type="term" value="F:methylated-DNA-[protein]-cysteine S-methyltransferase activity"/>
    <property type="evidence" value="ECO:0007669"/>
    <property type="project" value="UniProtKB-EC"/>
</dbReference>
<dbReference type="InterPro" id="IPR036631">
    <property type="entry name" value="MGMT_N_sf"/>
</dbReference>
<dbReference type="InterPro" id="IPR036217">
    <property type="entry name" value="MethylDNA_cys_MeTrfase_DNAb"/>
</dbReference>
<dbReference type="SUPFAM" id="SSF53155">
    <property type="entry name" value="Methylated DNA-protein cysteine methyltransferase domain"/>
    <property type="match status" value="1"/>
</dbReference>
<dbReference type="InterPro" id="IPR009057">
    <property type="entry name" value="Homeodomain-like_sf"/>
</dbReference>
<dbReference type="SUPFAM" id="SSF46689">
    <property type="entry name" value="Homeodomain-like"/>
    <property type="match status" value="1"/>
</dbReference>
<dbReference type="EMBL" id="UOGG01000153">
    <property type="protein sequence ID" value="VAX31361.1"/>
    <property type="molecule type" value="Genomic_DNA"/>
</dbReference>
<evidence type="ECO:0000256" key="6">
    <source>
        <dbReference type="ARBA" id="ARBA00022603"/>
    </source>
</evidence>
<comment type="cofactor">
    <cofactor evidence="2">
        <name>Zn(2+)</name>
        <dbReference type="ChEBI" id="CHEBI:29105"/>
    </cofactor>
</comment>
<dbReference type="InterPro" id="IPR036388">
    <property type="entry name" value="WH-like_DNA-bd_sf"/>
</dbReference>
<dbReference type="PROSITE" id="PS01124">
    <property type="entry name" value="HTH_ARAC_FAMILY_2"/>
    <property type="match status" value="1"/>
</dbReference>
<name>A0A3B1CXU9_9ZZZZ</name>
<dbReference type="CDD" id="cd06445">
    <property type="entry name" value="ATase"/>
    <property type="match status" value="1"/>
</dbReference>
<dbReference type="PIRSF" id="PIRSF000409">
    <property type="entry name" value="Ada"/>
    <property type="match status" value="1"/>
</dbReference>
<dbReference type="NCBIfam" id="TIGR00589">
    <property type="entry name" value="ogt"/>
    <property type="match status" value="1"/>
</dbReference>
<proteinExistence type="inferred from homology"/>
<evidence type="ECO:0000256" key="13">
    <source>
        <dbReference type="ARBA" id="ARBA00049348"/>
    </source>
</evidence>
<dbReference type="InterPro" id="IPR001497">
    <property type="entry name" value="MethylDNA_cys_MeTrfase_AS"/>
</dbReference>
<dbReference type="InterPro" id="IPR016221">
    <property type="entry name" value="Bifunct_regulatory_prot_Ada"/>
</dbReference>
<dbReference type="GO" id="GO:0032259">
    <property type="term" value="P:methylation"/>
    <property type="evidence" value="ECO:0007669"/>
    <property type="project" value="UniProtKB-KW"/>
</dbReference>
<dbReference type="InterPro" id="IPR018060">
    <property type="entry name" value="HTH_AraC"/>
</dbReference>
<evidence type="ECO:0000256" key="1">
    <source>
        <dbReference type="ARBA" id="ARBA00001286"/>
    </source>
</evidence>
<reference evidence="15" key="1">
    <citation type="submission" date="2018-06" db="EMBL/GenBank/DDBJ databases">
        <authorList>
            <person name="Zhirakovskaya E."/>
        </authorList>
    </citation>
    <scope>NUCLEOTIDE SEQUENCE</scope>
</reference>
<evidence type="ECO:0000256" key="7">
    <source>
        <dbReference type="ARBA" id="ARBA00022679"/>
    </source>
</evidence>
<dbReference type="GO" id="GO:0006281">
    <property type="term" value="P:DNA repair"/>
    <property type="evidence" value="ECO:0007669"/>
    <property type="project" value="UniProtKB-KW"/>
</dbReference>
<dbReference type="GO" id="GO:0003700">
    <property type="term" value="F:DNA-binding transcription factor activity"/>
    <property type="evidence" value="ECO:0007669"/>
    <property type="project" value="InterPro"/>
</dbReference>
<dbReference type="Pfam" id="PF02870">
    <property type="entry name" value="Methyltransf_1N"/>
    <property type="match status" value="1"/>
</dbReference>
<dbReference type="PANTHER" id="PTHR10815:SF5">
    <property type="entry name" value="METHYLATED-DNA--PROTEIN-CYSTEINE METHYLTRANSFERASE"/>
    <property type="match status" value="1"/>
</dbReference>
<evidence type="ECO:0000313" key="15">
    <source>
        <dbReference type="EMBL" id="VAX31361.1"/>
    </source>
</evidence>
<dbReference type="EC" id="2.1.1.63" evidence="4"/>
<dbReference type="Gene3D" id="3.40.10.10">
    <property type="entry name" value="DNA Methylphosphotriester Repair Domain"/>
    <property type="match status" value="1"/>
</dbReference>
<keyword evidence="10" id="KW-0010">Activator</keyword>
<keyword evidence="11" id="KW-0804">Transcription</keyword>
<evidence type="ECO:0000256" key="8">
    <source>
        <dbReference type="ARBA" id="ARBA00022763"/>
    </source>
</evidence>
<sequence length="359" mass="40373">MSQKLDFSKMYQALINKDSSYEGVFIVGVKTTGIFCRPTCRARKPKQVNVEFFSTTQEALRRGYRPCKICSPMSSANESPPWLKKLLKGVNKESGYRMSDQDIRDQGIDPNRLRRWFKKHHNMTFQAYLRSLRVGNAFGRLTNGGKVIDTAFTNGYESLSGFSAAFKKLTGKSPTSSKKGEIIKTYQILTPLGPMLAGSVKSGICLLEFTDRRMLEKELIDLQKKFKASIVTSYSTHIKLLKNQLDEYFKGERTQFNVPLCTPGSEFQNNVWKALVEIPYGETRSYKDQAKAIGNPKAVRAVARANGDNKVAIIIPCHRVIGSDGNLTGYGGGLERKKRLLEIEGVFHPTDPVRSSVRY</sequence>
<dbReference type="Pfam" id="PF02805">
    <property type="entry name" value="Ada_Zn_binding"/>
    <property type="match status" value="1"/>
</dbReference>
<evidence type="ECO:0000256" key="12">
    <source>
        <dbReference type="ARBA" id="ARBA00023204"/>
    </source>
</evidence>
<keyword evidence="9" id="KW-0805">Transcription regulation</keyword>
<dbReference type="PROSITE" id="PS00374">
    <property type="entry name" value="MGMT"/>
    <property type="match status" value="1"/>
</dbReference>
<dbReference type="AlphaFoldDB" id="A0A3B1CXU9"/>
<comment type="similarity">
    <text evidence="3">Belongs to the MGMT family.</text>
</comment>
<dbReference type="Pfam" id="PF01035">
    <property type="entry name" value="DNA_binding_1"/>
    <property type="match status" value="1"/>
</dbReference>
<dbReference type="SMART" id="SM00342">
    <property type="entry name" value="HTH_ARAC"/>
    <property type="match status" value="1"/>
</dbReference>
<protein>
    <recommendedName>
        <fullName evidence="4">methylated-DNA--[protein]-cysteine S-methyltransferase</fullName>
        <ecNumber evidence="4">2.1.1.63</ecNumber>
    </recommendedName>
</protein>
<evidence type="ECO:0000256" key="11">
    <source>
        <dbReference type="ARBA" id="ARBA00023163"/>
    </source>
</evidence>